<gene>
    <name evidence="1" type="ORF">VPARA_24390</name>
</gene>
<name>A0A0H2M6W6_VARPD</name>
<dbReference type="PATRIC" id="fig|34073.19.peg.2504"/>
<proteinExistence type="predicted"/>
<comment type="caution">
    <text evidence="1">The sequence shown here is derived from an EMBL/GenBank/DDBJ whole genome shotgun (WGS) entry which is preliminary data.</text>
</comment>
<dbReference type="EMBL" id="JZWI01000011">
    <property type="protein sequence ID" value="KLN56497.1"/>
    <property type="molecule type" value="Genomic_DNA"/>
</dbReference>
<organism evidence="1 2">
    <name type="scientific">Variovorax paradoxus</name>
    <dbReference type="NCBI Taxonomy" id="34073"/>
    <lineage>
        <taxon>Bacteria</taxon>
        <taxon>Pseudomonadati</taxon>
        <taxon>Pseudomonadota</taxon>
        <taxon>Betaproteobacteria</taxon>
        <taxon>Burkholderiales</taxon>
        <taxon>Comamonadaceae</taxon>
        <taxon>Variovorax</taxon>
    </lineage>
</organism>
<evidence type="ECO:0000313" key="2">
    <source>
        <dbReference type="Proteomes" id="UP000035170"/>
    </source>
</evidence>
<protein>
    <submittedName>
        <fullName evidence="1">Uncharacterized protein</fullName>
    </submittedName>
</protein>
<accession>A0A0H2M6W6</accession>
<evidence type="ECO:0000313" key="1">
    <source>
        <dbReference type="EMBL" id="KLN56497.1"/>
    </source>
</evidence>
<dbReference type="RefSeq" id="WP_047784710.1">
    <property type="nucleotide sequence ID" value="NZ_JZWI01000011.1"/>
</dbReference>
<sequence>MPAPPSSRESRALAKLAWEAAWERLGNALQPPAGYPPATPEQLAECFEVAQTRLDQMRAAYGVPEDR</sequence>
<reference evidence="1 2" key="1">
    <citation type="submission" date="2015-03" db="EMBL/GenBank/DDBJ databases">
        <title>Genome sequence of Variovorax paradoxus TBEA6.</title>
        <authorList>
            <person name="Poehlein A."/>
            <person name="Schuldes J."/>
            <person name="Wuebbeler J.H."/>
            <person name="Hiessl S."/>
            <person name="Steinbuechel A."/>
            <person name="Daniel R."/>
        </authorList>
    </citation>
    <scope>NUCLEOTIDE SEQUENCE [LARGE SCALE GENOMIC DNA]</scope>
    <source>
        <strain evidence="1 2">TBEA6</strain>
    </source>
</reference>
<keyword evidence="2" id="KW-1185">Reference proteome</keyword>
<dbReference type="AlphaFoldDB" id="A0A0H2M6W6"/>
<dbReference type="Proteomes" id="UP000035170">
    <property type="component" value="Unassembled WGS sequence"/>
</dbReference>